<dbReference type="InterPro" id="IPR050109">
    <property type="entry name" value="HTH-type_TetR-like_transc_reg"/>
</dbReference>
<comment type="caution">
    <text evidence="6">The sequence shown here is derived from an EMBL/GenBank/DDBJ whole genome shotgun (WGS) entry which is preliminary data.</text>
</comment>
<gene>
    <name evidence="6" type="ORF">A8806_104279</name>
</gene>
<protein>
    <submittedName>
        <fullName evidence="6">TetR family transcriptional regulator</fullName>
    </submittedName>
</protein>
<organism evidence="6 7">
    <name type="scientific">Faecalicatena orotica</name>
    <dbReference type="NCBI Taxonomy" id="1544"/>
    <lineage>
        <taxon>Bacteria</taxon>
        <taxon>Bacillati</taxon>
        <taxon>Bacillota</taxon>
        <taxon>Clostridia</taxon>
        <taxon>Lachnospirales</taxon>
        <taxon>Lachnospiraceae</taxon>
        <taxon>Faecalicatena</taxon>
    </lineage>
</organism>
<dbReference type="Pfam" id="PF00440">
    <property type="entry name" value="TetR_N"/>
    <property type="match status" value="1"/>
</dbReference>
<dbReference type="OrthoDB" id="66596at2"/>
<dbReference type="AlphaFoldDB" id="A0A2Y9BGJ9"/>
<reference evidence="6 7" key="1">
    <citation type="submission" date="2018-05" db="EMBL/GenBank/DDBJ databases">
        <title>The Hungate 1000. A catalogue of reference genomes from the rumen microbiome.</title>
        <authorList>
            <person name="Kelly W."/>
        </authorList>
    </citation>
    <scope>NUCLEOTIDE SEQUENCE [LARGE SCALE GENOMIC DNA]</scope>
    <source>
        <strain evidence="6 7">NLAE-zl-C242</strain>
    </source>
</reference>
<dbReference type="PRINTS" id="PR00455">
    <property type="entry name" value="HTHTETR"/>
</dbReference>
<dbReference type="GO" id="GO:0000976">
    <property type="term" value="F:transcription cis-regulatory region binding"/>
    <property type="evidence" value="ECO:0007669"/>
    <property type="project" value="TreeGrafter"/>
</dbReference>
<feature type="DNA-binding region" description="H-T-H motif" evidence="4">
    <location>
        <begin position="35"/>
        <end position="54"/>
    </location>
</feature>
<accession>A0A2Y9BGJ9</accession>
<dbReference type="EMBL" id="QGDL01000004">
    <property type="protein sequence ID" value="PWJ30409.1"/>
    <property type="molecule type" value="Genomic_DNA"/>
</dbReference>
<dbReference type="Gene3D" id="1.10.357.10">
    <property type="entry name" value="Tetracycline Repressor, domain 2"/>
    <property type="match status" value="1"/>
</dbReference>
<evidence type="ECO:0000256" key="3">
    <source>
        <dbReference type="ARBA" id="ARBA00023163"/>
    </source>
</evidence>
<feature type="domain" description="HTH tetR-type" evidence="5">
    <location>
        <begin position="12"/>
        <end position="72"/>
    </location>
</feature>
<evidence type="ECO:0000313" key="7">
    <source>
        <dbReference type="Proteomes" id="UP000245845"/>
    </source>
</evidence>
<dbReference type="PANTHER" id="PTHR30055:SF234">
    <property type="entry name" value="HTH-TYPE TRANSCRIPTIONAL REGULATOR BETI"/>
    <property type="match status" value="1"/>
</dbReference>
<dbReference type="PROSITE" id="PS50977">
    <property type="entry name" value="HTH_TETR_2"/>
    <property type="match status" value="1"/>
</dbReference>
<keyword evidence="2 4" id="KW-0238">DNA-binding</keyword>
<dbReference type="InterPro" id="IPR001647">
    <property type="entry name" value="HTH_TetR"/>
</dbReference>
<keyword evidence="3" id="KW-0804">Transcription</keyword>
<dbReference type="GO" id="GO:0003700">
    <property type="term" value="F:DNA-binding transcription factor activity"/>
    <property type="evidence" value="ECO:0007669"/>
    <property type="project" value="TreeGrafter"/>
</dbReference>
<evidence type="ECO:0000256" key="2">
    <source>
        <dbReference type="ARBA" id="ARBA00023125"/>
    </source>
</evidence>
<dbReference type="SUPFAM" id="SSF46689">
    <property type="entry name" value="Homeodomain-like"/>
    <property type="match status" value="1"/>
</dbReference>
<name>A0A2Y9BGJ9_9FIRM</name>
<keyword evidence="1" id="KW-0805">Transcription regulation</keyword>
<sequence length="214" mass="24699">MDKAAYFEQMRRKRRTEILDEAREMILNQGISDFNIQQLARNLDISTVTLYKYFKNSDDIMIAIKEQIVHNNMNQVDFLPSSISDTSGLDSFLLLLRNFYAKALSQRDDVTLLLLFNVHMRSNPSAEKQDSSFQTLFDKFEDKMRDMLGRAVEDGSVKPGLVIDEAIQFISRMNLSMLNYIGLLSAEDYAKEESALQKQISQLIHMFSLYLTAL</sequence>
<evidence type="ECO:0000259" key="5">
    <source>
        <dbReference type="PROSITE" id="PS50977"/>
    </source>
</evidence>
<keyword evidence="7" id="KW-1185">Reference proteome</keyword>
<dbReference type="PANTHER" id="PTHR30055">
    <property type="entry name" value="HTH-TYPE TRANSCRIPTIONAL REGULATOR RUTR"/>
    <property type="match status" value="1"/>
</dbReference>
<evidence type="ECO:0000313" key="6">
    <source>
        <dbReference type="EMBL" id="PWJ30409.1"/>
    </source>
</evidence>
<dbReference type="RefSeq" id="WP_109730833.1">
    <property type="nucleotide sequence ID" value="NZ_BAAACK010000019.1"/>
</dbReference>
<proteinExistence type="predicted"/>
<dbReference type="InterPro" id="IPR009057">
    <property type="entry name" value="Homeodomain-like_sf"/>
</dbReference>
<dbReference type="Proteomes" id="UP000245845">
    <property type="component" value="Unassembled WGS sequence"/>
</dbReference>
<evidence type="ECO:0000256" key="1">
    <source>
        <dbReference type="ARBA" id="ARBA00023015"/>
    </source>
</evidence>
<evidence type="ECO:0000256" key="4">
    <source>
        <dbReference type="PROSITE-ProRule" id="PRU00335"/>
    </source>
</evidence>